<feature type="transmembrane region" description="Helical" evidence="7">
    <location>
        <begin position="15"/>
        <end position="41"/>
    </location>
</feature>
<feature type="region of interest" description="Disordered" evidence="6">
    <location>
        <begin position="179"/>
        <end position="227"/>
    </location>
</feature>
<dbReference type="InterPro" id="IPR049326">
    <property type="entry name" value="Rhodopsin_dom_fungi"/>
</dbReference>
<dbReference type="GO" id="GO:0016020">
    <property type="term" value="C:membrane"/>
    <property type="evidence" value="ECO:0007669"/>
    <property type="project" value="UniProtKB-SubCell"/>
</dbReference>
<keyword evidence="4 7" id="KW-0472">Membrane</keyword>
<evidence type="ECO:0000256" key="3">
    <source>
        <dbReference type="ARBA" id="ARBA00022989"/>
    </source>
</evidence>
<evidence type="ECO:0000256" key="2">
    <source>
        <dbReference type="ARBA" id="ARBA00022692"/>
    </source>
</evidence>
<keyword evidence="10" id="KW-1185">Reference proteome</keyword>
<feature type="domain" description="Rhodopsin" evidence="8">
    <location>
        <begin position="1"/>
        <end position="156"/>
    </location>
</feature>
<dbReference type="Proteomes" id="UP000297527">
    <property type="component" value="Unassembled WGS sequence"/>
</dbReference>
<proteinExistence type="inferred from homology"/>
<feature type="compositionally biased region" description="Basic and acidic residues" evidence="6">
    <location>
        <begin position="179"/>
        <end position="196"/>
    </location>
</feature>
<protein>
    <recommendedName>
        <fullName evidence="8">Rhodopsin domain-containing protein</fullName>
    </recommendedName>
</protein>
<evidence type="ECO:0000256" key="7">
    <source>
        <dbReference type="SAM" id="Phobius"/>
    </source>
</evidence>
<dbReference type="PANTHER" id="PTHR33048:SF158">
    <property type="entry name" value="MEMBRANE PROTEIN PTH11-LIKE, PUTATIVE-RELATED"/>
    <property type="match status" value="1"/>
</dbReference>
<dbReference type="AlphaFoldDB" id="A0A4Z1HKJ1"/>
<feature type="transmembrane region" description="Helical" evidence="7">
    <location>
        <begin position="126"/>
        <end position="147"/>
    </location>
</feature>
<evidence type="ECO:0000313" key="9">
    <source>
        <dbReference type="EMBL" id="TGO49384.1"/>
    </source>
</evidence>
<dbReference type="PANTHER" id="PTHR33048">
    <property type="entry name" value="PTH11-LIKE INTEGRAL MEMBRANE PROTEIN (AFU_ORTHOLOGUE AFUA_5G11245)"/>
    <property type="match status" value="1"/>
</dbReference>
<feature type="transmembrane region" description="Helical" evidence="7">
    <location>
        <begin position="61"/>
        <end position="79"/>
    </location>
</feature>
<dbReference type="Pfam" id="PF20684">
    <property type="entry name" value="Fung_rhodopsin"/>
    <property type="match status" value="1"/>
</dbReference>
<dbReference type="InterPro" id="IPR052337">
    <property type="entry name" value="SAT4-like"/>
</dbReference>
<comment type="caution">
    <text evidence="9">The sequence shown here is derived from an EMBL/GenBank/DDBJ whole genome shotgun (WGS) entry which is preliminary data.</text>
</comment>
<comment type="subcellular location">
    <subcellularLocation>
        <location evidence="1">Membrane</location>
        <topology evidence="1">Multi-pass membrane protein</topology>
    </subcellularLocation>
</comment>
<keyword evidence="3 7" id="KW-1133">Transmembrane helix</keyword>
<keyword evidence="2 7" id="KW-0812">Transmembrane</keyword>
<dbReference type="OrthoDB" id="3552006at2759"/>
<reference evidence="9 10" key="1">
    <citation type="submission" date="2017-12" db="EMBL/GenBank/DDBJ databases">
        <title>Comparative genomics of Botrytis spp.</title>
        <authorList>
            <person name="Valero-Jimenez C.A."/>
            <person name="Tapia P."/>
            <person name="Veloso J."/>
            <person name="Silva-Moreno E."/>
            <person name="Staats M."/>
            <person name="Valdes J.H."/>
            <person name="Van Kan J.A.L."/>
        </authorList>
    </citation>
    <scope>NUCLEOTIDE SEQUENCE [LARGE SCALE GENOMIC DNA]</scope>
    <source>
        <strain evidence="9 10">MUCL11595</strain>
    </source>
</reference>
<evidence type="ECO:0000313" key="10">
    <source>
        <dbReference type="Proteomes" id="UP000297527"/>
    </source>
</evidence>
<evidence type="ECO:0000259" key="8">
    <source>
        <dbReference type="Pfam" id="PF20684"/>
    </source>
</evidence>
<evidence type="ECO:0000256" key="5">
    <source>
        <dbReference type="ARBA" id="ARBA00038359"/>
    </source>
</evidence>
<evidence type="ECO:0000256" key="6">
    <source>
        <dbReference type="SAM" id="MobiDB-lite"/>
    </source>
</evidence>
<organism evidence="9 10">
    <name type="scientific">Botryotinia convoluta</name>
    <dbReference type="NCBI Taxonomy" id="54673"/>
    <lineage>
        <taxon>Eukaryota</taxon>
        <taxon>Fungi</taxon>
        <taxon>Dikarya</taxon>
        <taxon>Ascomycota</taxon>
        <taxon>Pezizomycotina</taxon>
        <taxon>Leotiomycetes</taxon>
        <taxon>Helotiales</taxon>
        <taxon>Sclerotiniaceae</taxon>
        <taxon>Botryotinia</taxon>
    </lineage>
</organism>
<sequence length="227" mass="25936">MYLEVFAPLKLIQNFCYIGIGITTMFYTIIAVLDAVWAFPLSRYYNATNTHKVQTLNLPKGIFSLTTDIFLFVVPMVVVSKLKLIATRKKVGILSIFSTGFFIRAVLSAAINVYWRVYINIHPDHFWYPTAIWIVTITEHAIGLIITDTPHFARFFRNYGSEIKFYLCCRVARKEIKSEESVKRSEKSTESDPSKERKARKLYPGLDVTTVGGTMRGTIDNKANEEA</sequence>
<comment type="similarity">
    <text evidence="5">Belongs to the SAT4 family.</text>
</comment>
<gene>
    <name evidence="9" type="ORF">BCON_0211g00010</name>
</gene>
<name>A0A4Z1HKJ1_9HELO</name>
<dbReference type="EMBL" id="PQXN01000210">
    <property type="protein sequence ID" value="TGO49384.1"/>
    <property type="molecule type" value="Genomic_DNA"/>
</dbReference>
<evidence type="ECO:0000256" key="4">
    <source>
        <dbReference type="ARBA" id="ARBA00023136"/>
    </source>
</evidence>
<accession>A0A4Z1HKJ1</accession>
<evidence type="ECO:0000256" key="1">
    <source>
        <dbReference type="ARBA" id="ARBA00004141"/>
    </source>
</evidence>
<feature type="transmembrane region" description="Helical" evidence="7">
    <location>
        <begin position="91"/>
        <end position="114"/>
    </location>
</feature>